<sequence>MSRLLLALCLAACAAPSPAAGPARVDGERSRTAPPAKLAWRDPAFDAPMATRVRYPEVPLARLVALDDANRARDPRRPAPLQIGVGRAAPAGTAAALDLQWRLVPGGRVAHFEVTSPVAMGLRVGLSLHGLPASAELRIRGSELPLGDIVRVPAAEALRALDPKGLYWTPATDGETQAVEVFVPTGADASALRVAAPELVHLVTNGRRDFKILEKIGESGTCNVDTACRAGELGVGFVEAKDAVAHMVFNLYRSDGSTYGTYICTGTLLNDTDPATQVPYFYSARHCFAGDAGGIPPQDLPRVAAGLVTYWRYEATSCGSGAPASRVALGGGADLLFADEGTDAMLLRLRNPAPAGATFAGWDAGGLPTGGDVVAIHHPSGDAKKVSLGRHVPADDDPGMRAVGWLSGTTEGGSSGSGLFVRGGDGRYRLHGGLYGGYAACSNSGNLAATQNRDWYSRLDLVFPRIEQYLAPVAAPRRRNGAHPLDPRR</sequence>
<dbReference type="EMBL" id="VOHE01000002">
    <property type="protein sequence ID" value="TWT20753.1"/>
    <property type="molecule type" value="Genomic_DNA"/>
</dbReference>
<dbReference type="InterPro" id="IPR043504">
    <property type="entry name" value="Peptidase_S1_PA_chymotrypsin"/>
</dbReference>
<dbReference type="PANTHER" id="PTHR36234:SF5">
    <property type="entry name" value="LYSYL ENDOPEPTIDASE"/>
    <property type="match status" value="1"/>
</dbReference>
<name>A0A5C5U2Z0_9GAMM</name>
<evidence type="ECO:0000313" key="3">
    <source>
        <dbReference type="Proteomes" id="UP000315949"/>
    </source>
</evidence>
<dbReference type="Gene3D" id="2.40.10.10">
    <property type="entry name" value="Trypsin-like serine proteases"/>
    <property type="match status" value="2"/>
</dbReference>
<reference evidence="2 3" key="1">
    <citation type="submission" date="2019-07" db="EMBL/GenBank/DDBJ databases">
        <title>Luteimonas sp. YD-1 nov., isolated from acidic soil.</title>
        <authorList>
            <person name="Zhou J."/>
        </authorList>
    </citation>
    <scope>NUCLEOTIDE SEQUENCE [LARGE SCALE GENOMIC DNA]</scope>
    <source>
        <strain evidence="2 3">YD-1</strain>
    </source>
</reference>
<accession>A0A5C5U2Z0</accession>
<gene>
    <name evidence="2" type="ORF">FQY79_05425</name>
</gene>
<keyword evidence="1" id="KW-0732">Signal</keyword>
<dbReference type="InterPro" id="IPR009003">
    <property type="entry name" value="Peptidase_S1_PA"/>
</dbReference>
<evidence type="ECO:0000313" key="2">
    <source>
        <dbReference type="EMBL" id="TWT20753.1"/>
    </source>
</evidence>
<comment type="caution">
    <text evidence="2">The sequence shown here is derived from an EMBL/GenBank/DDBJ whole genome shotgun (WGS) entry which is preliminary data.</text>
</comment>
<evidence type="ECO:0000256" key="1">
    <source>
        <dbReference type="SAM" id="SignalP"/>
    </source>
</evidence>
<organism evidence="2 3">
    <name type="scientific">Luteimonas wenzhouensis</name>
    <dbReference type="NCBI Taxonomy" id="2599615"/>
    <lineage>
        <taxon>Bacteria</taxon>
        <taxon>Pseudomonadati</taxon>
        <taxon>Pseudomonadota</taxon>
        <taxon>Gammaproteobacteria</taxon>
        <taxon>Lysobacterales</taxon>
        <taxon>Lysobacteraceae</taxon>
        <taxon>Luteimonas</taxon>
    </lineage>
</organism>
<feature type="chain" id="PRO_5023108367" evidence="1">
    <location>
        <begin position="20"/>
        <end position="489"/>
    </location>
</feature>
<protein>
    <submittedName>
        <fullName evidence="2">Trypsin-like peptidase domain-containing protein</fullName>
    </submittedName>
</protein>
<dbReference type="SUPFAM" id="SSF50494">
    <property type="entry name" value="Trypsin-like serine proteases"/>
    <property type="match status" value="1"/>
</dbReference>
<dbReference type="OrthoDB" id="5619888at2"/>
<keyword evidence="3" id="KW-1185">Reference proteome</keyword>
<dbReference type="PANTHER" id="PTHR36234">
    <property type="entry name" value="LYSYL ENDOPEPTIDASE"/>
    <property type="match status" value="1"/>
</dbReference>
<proteinExistence type="predicted"/>
<dbReference type="AlphaFoldDB" id="A0A5C5U2Z0"/>
<dbReference type="Proteomes" id="UP000315949">
    <property type="component" value="Unassembled WGS sequence"/>
</dbReference>
<dbReference type="RefSeq" id="WP_146311489.1">
    <property type="nucleotide sequence ID" value="NZ_VOHE01000002.1"/>
</dbReference>
<feature type="signal peptide" evidence="1">
    <location>
        <begin position="1"/>
        <end position="19"/>
    </location>
</feature>